<dbReference type="Gene3D" id="3.40.50.12780">
    <property type="entry name" value="N-terminal domain of ligase-like"/>
    <property type="match status" value="1"/>
</dbReference>
<sequence length="599" mass="65494">MSFFDNPGMLAPPRVTRIDLSKGGFILACSEPLGEVTRCIGDWLELWAERTPNQLYLAERGADGEWVKLTYAEVRDKVGRLAQGLLNLGLGPTAPVVCLSDNSLDQALLMLATLHIGRPFATVSSAYSRLAKDFTKVSTILSELAPGAVYAGDGAVYASAIRASAVKCPVLLSNNAYQIEGSITLAELLRTRETPAVMEAFAKITPETHAKYLLTSGSTGRPKIAINTHRMLCANQKQVQQCWPFLHNLRPVIVDWLPWSHTFGANFTFNMVLANGGSFYIDEGRPVPGLMEKSVRNLREVQPNLYFNVPKGFDALIAFLEQDESFARDFFGRLRAVFYAAAALPQTTWDRLERSAKKVMGEDVWFTSAWGATESAPALTNVHWRLDGPGCIGLPMAGTSIKFLPNGDKLEMRVKGPQVFQGYLNNPEKTAEVFDEDGYYKIGDAGALIDPDRPEKGIAFNGRVAEDFKLTTGTWVSVGTLRVKAVTALAPYAQDVVVTGHDRDEVGLLVFPSPGAKDVPVEQLHAHIREGLKKLRTDGGGGASQSPTRAMLLDDSPNLDAGEITDKGYINQRAVLARRAADVLMLHTSPKLDRVVFLK</sequence>
<dbReference type="InterPro" id="IPR042099">
    <property type="entry name" value="ANL_N_sf"/>
</dbReference>
<proteinExistence type="inferred from homology"/>
<feature type="domain" description="AMP-dependent synthetase/ligase" evidence="3">
    <location>
        <begin position="45"/>
        <end position="424"/>
    </location>
</feature>
<name>Q47B11_DECAR</name>
<dbReference type="PANTHER" id="PTHR43201:SF8">
    <property type="entry name" value="ACYL-COA SYNTHETASE FAMILY MEMBER 3"/>
    <property type="match status" value="1"/>
</dbReference>
<dbReference type="InterPro" id="IPR000873">
    <property type="entry name" value="AMP-dep_synth/lig_dom"/>
</dbReference>
<evidence type="ECO:0000259" key="3">
    <source>
        <dbReference type="Pfam" id="PF00501"/>
    </source>
</evidence>
<dbReference type="STRING" id="159087.Daro_3240"/>
<comment type="similarity">
    <text evidence="1">Belongs to the ATP-dependent AMP-binding enzyme family.</text>
</comment>
<gene>
    <name evidence="4" type="ordered locus">Daro_3240</name>
</gene>
<dbReference type="SUPFAM" id="SSF56801">
    <property type="entry name" value="Acetyl-CoA synthetase-like"/>
    <property type="match status" value="1"/>
</dbReference>
<evidence type="ECO:0000313" key="4">
    <source>
        <dbReference type="EMBL" id="AAZ47970.1"/>
    </source>
</evidence>
<evidence type="ECO:0000256" key="1">
    <source>
        <dbReference type="ARBA" id="ARBA00006432"/>
    </source>
</evidence>
<dbReference type="HOGENOM" id="CLU_462235_0_0_4"/>
<dbReference type="EMBL" id="CP000089">
    <property type="protein sequence ID" value="AAZ47970.1"/>
    <property type="molecule type" value="Genomic_DNA"/>
</dbReference>
<evidence type="ECO:0000256" key="2">
    <source>
        <dbReference type="SAM" id="MobiDB-lite"/>
    </source>
</evidence>
<protein>
    <submittedName>
        <fullName evidence="4">Trans-feruloyl-CoA synthase</fullName>
    </submittedName>
</protein>
<organism evidence="4">
    <name type="scientific">Dechloromonas aromatica (strain RCB)</name>
    <dbReference type="NCBI Taxonomy" id="159087"/>
    <lineage>
        <taxon>Bacteria</taxon>
        <taxon>Pseudomonadati</taxon>
        <taxon>Pseudomonadota</taxon>
        <taxon>Betaproteobacteria</taxon>
        <taxon>Rhodocyclales</taxon>
        <taxon>Azonexaceae</taxon>
        <taxon>Dechloromonas</taxon>
    </lineage>
</organism>
<dbReference type="AlphaFoldDB" id="Q47B11"/>
<dbReference type="GO" id="GO:0031956">
    <property type="term" value="F:medium-chain fatty acid-CoA ligase activity"/>
    <property type="evidence" value="ECO:0007669"/>
    <property type="project" value="TreeGrafter"/>
</dbReference>
<dbReference type="KEGG" id="dar:Daro_3240"/>
<reference evidence="4" key="1">
    <citation type="submission" date="2005-08" db="EMBL/GenBank/DDBJ databases">
        <title>Complete sequence of Dechloromonas aromatica RCB.</title>
        <authorList>
            <person name="Salinero K.K."/>
            <person name="Copeland A."/>
            <person name="Lucas S."/>
            <person name="Lapidus A."/>
            <person name="Barry K."/>
            <person name="Detter J.C."/>
            <person name="Glavina T."/>
            <person name="Hammon N."/>
            <person name="Israni S."/>
            <person name="Pitluck S."/>
            <person name="Di Bartolo G."/>
            <person name="Trong S."/>
            <person name="Schmutz J."/>
            <person name="Larimer F."/>
            <person name="Land M."/>
            <person name="Ivanova N."/>
            <person name="Richardson P."/>
        </authorList>
    </citation>
    <scope>NUCLEOTIDE SEQUENCE</scope>
    <source>
        <strain evidence="4">RCB</strain>
    </source>
</reference>
<dbReference type="Pfam" id="PF23562">
    <property type="entry name" value="AMP-binding_C_3"/>
    <property type="match status" value="1"/>
</dbReference>
<dbReference type="PANTHER" id="PTHR43201">
    <property type="entry name" value="ACYL-COA SYNTHETASE"/>
    <property type="match status" value="1"/>
</dbReference>
<dbReference type="PROSITE" id="PS00455">
    <property type="entry name" value="AMP_BINDING"/>
    <property type="match status" value="1"/>
</dbReference>
<feature type="region of interest" description="Disordered" evidence="2">
    <location>
        <begin position="535"/>
        <end position="557"/>
    </location>
</feature>
<dbReference type="GO" id="GO:0006631">
    <property type="term" value="P:fatty acid metabolic process"/>
    <property type="evidence" value="ECO:0007669"/>
    <property type="project" value="TreeGrafter"/>
</dbReference>
<dbReference type="eggNOG" id="COG0318">
    <property type="taxonomic scope" value="Bacteria"/>
</dbReference>
<dbReference type="OrthoDB" id="9766486at2"/>
<dbReference type="InterPro" id="IPR020845">
    <property type="entry name" value="AMP-binding_CS"/>
</dbReference>
<dbReference type="Pfam" id="PF00501">
    <property type="entry name" value="AMP-binding"/>
    <property type="match status" value="1"/>
</dbReference>
<accession>Q47B11</accession>